<accession>A0A423W0U4</accession>
<proteinExistence type="predicted"/>
<keyword evidence="4" id="KW-0238">DNA-binding</keyword>
<dbReference type="InParanoid" id="A0A423W0U4"/>
<name>A0A423W0U4_9PEZI</name>
<reference evidence="7 8" key="1">
    <citation type="submission" date="2015-09" db="EMBL/GenBank/DDBJ databases">
        <title>Host preference determinants of Valsa canker pathogens revealed by comparative genomics.</title>
        <authorList>
            <person name="Yin Z."/>
            <person name="Huang L."/>
        </authorList>
    </citation>
    <scope>NUCLEOTIDE SEQUENCE [LARGE SCALE GENOMIC DNA]</scope>
    <source>
        <strain evidence="7 8">SXYLt</strain>
    </source>
</reference>
<evidence type="ECO:0000256" key="1">
    <source>
        <dbReference type="ARBA" id="ARBA00004123"/>
    </source>
</evidence>
<keyword evidence="2" id="KW-0862">Zinc</keyword>
<dbReference type="AlphaFoldDB" id="A0A423W0U4"/>
<dbReference type="Pfam" id="PF11951">
    <property type="entry name" value="Fungal_trans_2"/>
    <property type="match status" value="1"/>
</dbReference>
<dbReference type="PANTHER" id="PTHR37534">
    <property type="entry name" value="TRANSCRIPTIONAL ACTIVATOR PROTEIN UGA3"/>
    <property type="match status" value="1"/>
</dbReference>
<evidence type="ECO:0000313" key="8">
    <source>
        <dbReference type="Proteomes" id="UP000285146"/>
    </source>
</evidence>
<comment type="caution">
    <text evidence="7">The sequence shown here is derived from an EMBL/GenBank/DDBJ whole genome shotgun (WGS) entry which is preliminary data.</text>
</comment>
<keyword evidence="8" id="KW-1185">Reference proteome</keyword>
<comment type="subcellular location">
    <subcellularLocation>
        <location evidence="1">Nucleus</location>
    </subcellularLocation>
</comment>
<sequence>MGSANSHQNNELVCFSERFFAYQDVIGRTACGEEPVFRGNFWANNAAGGTTDPWLGCSPDLMSILYEITELSRQRAGHAAKITPEEFQLRSTSMKHRLSRLEQKVPDTQDDILQTTAELKRVSASLYLECALRDAHPRLPRVRAAISQIFRLVSMLLEQNILVALAWPIFVAAVELDPLEDIIWATAKMASAPRHGRPFVLYALNRMAGSSVSNISHTRSVIEKVWQSRDVELPSYEDHRRNDWERYVAPLCHGLSLG</sequence>
<dbReference type="GO" id="GO:0045944">
    <property type="term" value="P:positive regulation of transcription by RNA polymerase II"/>
    <property type="evidence" value="ECO:0007669"/>
    <property type="project" value="TreeGrafter"/>
</dbReference>
<dbReference type="STRING" id="1230097.A0A423W0U4"/>
<gene>
    <name evidence="7" type="ORF">VPNG_09240</name>
</gene>
<dbReference type="Proteomes" id="UP000285146">
    <property type="component" value="Unassembled WGS sequence"/>
</dbReference>
<evidence type="ECO:0000256" key="6">
    <source>
        <dbReference type="ARBA" id="ARBA00023242"/>
    </source>
</evidence>
<keyword evidence="6" id="KW-0539">Nucleus</keyword>
<dbReference type="GO" id="GO:0000976">
    <property type="term" value="F:transcription cis-regulatory region binding"/>
    <property type="evidence" value="ECO:0007669"/>
    <property type="project" value="TreeGrafter"/>
</dbReference>
<evidence type="ECO:0000256" key="5">
    <source>
        <dbReference type="ARBA" id="ARBA00023163"/>
    </source>
</evidence>
<dbReference type="InterPro" id="IPR021858">
    <property type="entry name" value="Fun_TF"/>
</dbReference>
<evidence type="ECO:0000313" key="7">
    <source>
        <dbReference type="EMBL" id="ROV96897.1"/>
    </source>
</evidence>
<evidence type="ECO:0000256" key="4">
    <source>
        <dbReference type="ARBA" id="ARBA00023125"/>
    </source>
</evidence>
<dbReference type="GO" id="GO:0003700">
    <property type="term" value="F:DNA-binding transcription factor activity"/>
    <property type="evidence" value="ECO:0007669"/>
    <property type="project" value="TreeGrafter"/>
</dbReference>
<organism evidence="7 8">
    <name type="scientific">Cytospora leucostoma</name>
    <dbReference type="NCBI Taxonomy" id="1230097"/>
    <lineage>
        <taxon>Eukaryota</taxon>
        <taxon>Fungi</taxon>
        <taxon>Dikarya</taxon>
        <taxon>Ascomycota</taxon>
        <taxon>Pezizomycotina</taxon>
        <taxon>Sordariomycetes</taxon>
        <taxon>Sordariomycetidae</taxon>
        <taxon>Diaporthales</taxon>
        <taxon>Cytosporaceae</taxon>
        <taxon>Cytospora</taxon>
    </lineage>
</organism>
<evidence type="ECO:0000256" key="2">
    <source>
        <dbReference type="ARBA" id="ARBA00022833"/>
    </source>
</evidence>
<protein>
    <submittedName>
        <fullName evidence="7">Uncharacterized protein</fullName>
    </submittedName>
</protein>
<dbReference type="GO" id="GO:0005634">
    <property type="term" value="C:nucleus"/>
    <property type="evidence" value="ECO:0007669"/>
    <property type="project" value="UniProtKB-SubCell"/>
</dbReference>
<keyword evidence="5" id="KW-0804">Transcription</keyword>
<keyword evidence="3" id="KW-0805">Transcription regulation</keyword>
<dbReference type="EMBL" id="LKEB01000066">
    <property type="protein sequence ID" value="ROV96897.1"/>
    <property type="molecule type" value="Genomic_DNA"/>
</dbReference>
<evidence type="ECO:0000256" key="3">
    <source>
        <dbReference type="ARBA" id="ARBA00023015"/>
    </source>
</evidence>
<dbReference type="PANTHER" id="PTHR37534:SF49">
    <property type="entry name" value="LYSINE BIOSYNTHESIS REGULATORY PROTEIN LYS14"/>
    <property type="match status" value="1"/>
</dbReference>
<dbReference type="OrthoDB" id="5069333at2759"/>